<name>A0A1Q9EA52_SYMMI</name>
<gene>
    <name evidence="2" type="ORF">AK812_SmicGene12684</name>
</gene>
<sequence>MKTVLSEAQIIRLSVADLVKHCESWGVATSSGKSNLELKAALHVAMRQSTTPDKDRLQNTENVRQHTADAQDRLQNTDKAKNTADGEDADEVKNMHQHAVDAEDRPKFTENMQQHPVHGEALLLP</sequence>
<evidence type="ECO:0000313" key="2">
    <source>
        <dbReference type="EMBL" id="OLQ04287.1"/>
    </source>
</evidence>
<comment type="caution">
    <text evidence="2">The sequence shown here is derived from an EMBL/GenBank/DDBJ whole genome shotgun (WGS) entry which is preliminary data.</text>
</comment>
<evidence type="ECO:0000313" key="3">
    <source>
        <dbReference type="Proteomes" id="UP000186817"/>
    </source>
</evidence>
<feature type="compositionally biased region" description="Basic and acidic residues" evidence="1">
    <location>
        <begin position="91"/>
        <end position="108"/>
    </location>
</feature>
<protein>
    <submittedName>
        <fullName evidence="2">Uncharacterized protein</fullName>
    </submittedName>
</protein>
<dbReference type="AlphaFoldDB" id="A0A1Q9EA52"/>
<feature type="region of interest" description="Disordered" evidence="1">
    <location>
        <begin position="47"/>
        <end position="125"/>
    </location>
</feature>
<accession>A0A1Q9EA52</accession>
<dbReference type="Proteomes" id="UP000186817">
    <property type="component" value="Unassembled WGS sequence"/>
</dbReference>
<keyword evidence="3" id="KW-1185">Reference proteome</keyword>
<dbReference type="EMBL" id="LSRX01000214">
    <property type="protein sequence ID" value="OLQ04287.1"/>
    <property type="molecule type" value="Genomic_DNA"/>
</dbReference>
<evidence type="ECO:0000256" key="1">
    <source>
        <dbReference type="SAM" id="MobiDB-lite"/>
    </source>
</evidence>
<feature type="compositionally biased region" description="Basic and acidic residues" evidence="1">
    <location>
        <begin position="52"/>
        <end position="84"/>
    </location>
</feature>
<proteinExistence type="predicted"/>
<reference evidence="2 3" key="1">
    <citation type="submission" date="2016-02" db="EMBL/GenBank/DDBJ databases">
        <title>Genome analysis of coral dinoflagellate symbionts highlights evolutionary adaptations to a symbiotic lifestyle.</title>
        <authorList>
            <person name="Aranda M."/>
            <person name="Li Y."/>
            <person name="Liew Y.J."/>
            <person name="Baumgarten S."/>
            <person name="Simakov O."/>
            <person name="Wilson M."/>
            <person name="Piel J."/>
            <person name="Ashoor H."/>
            <person name="Bougouffa S."/>
            <person name="Bajic V.B."/>
            <person name="Ryu T."/>
            <person name="Ravasi T."/>
            <person name="Bayer T."/>
            <person name="Micklem G."/>
            <person name="Kim H."/>
            <person name="Bhak J."/>
            <person name="Lajeunesse T.C."/>
            <person name="Voolstra C.R."/>
        </authorList>
    </citation>
    <scope>NUCLEOTIDE SEQUENCE [LARGE SCALE GENOMIC DNA]</scope>
    <source>
        <strain evidence="2 3">CCMP2467</strain>
    </source>
</reference>
<organism evidence="2 3">
    <name type="scientific">Symbiodinium microadriaticum</name>
    <name type="common">Dinoflagellate</name>
    <name type="synonym">Zooxanthella microadriatica</name>
    <dbReference type="NCBI Taxonomy" id="2951"/>
    <lineage>
        <taxon>Eukaryota</taxon>
        <taxon>Sar</taxon>
        <taxon>Alveolata</taxon>
        <taxon>Dinophyceae</taxon>
        <taxon>Suessiales</taxon>
        <taxon>Symbiodiniaceae</taxon>
        <taxon>Symbiodinium</taxon>
    </lineage>
</organism>